<dbReference type="Pfam" id="PF07690">
    <property type="entry name" value="MFS_1"/>
    <property type="match status" value="1"/>
</dbReference>
<sequence>MGKTAPVVLTLSLGVFGIITTEMGVVGVLPRISEELGVAPSAAGWLVGVFALVVAVVGPFVTLLASGVRRKSVLVSALAVFTASNAVYALTDRFSVMLVFRIVPAVFHPVFFAVALTAATRLVPPERVTRAVTTVFAGVTLGFAFGVPITSYLAEHLSLAAAFWFGAGANLLALIGVLVLFPAMPAERRLSYGRQLGVLRRLRPWLALTAVVFVFAAMFSVYGYFAEYLERVTGLGGSATGGLLMAFGIVMVLGNLVFGRLLERGPVRTVTVFPVLYILLYALVGAVGPWPAPMVLMVLLWGAVHSGGLVVSQTWLARDTRDAPEFGNSLFISFSNLGITVGSAVGGLVVASAGTRQLPWAGAVFALAALAAVLARRRIGPEPTEVMAASERSELAEPVVGRVP</sequence>
<evidence type="ECO:0000313" key="8">
    <source>
        <dbReference type="EMBL" id="GAA1406697.1"/>
    </source>
</evidence>
<keyword evidence="4 6" id="KW-1133">Transmembrane helix</keyword>
<dbReference type="InterPro" id="IPR011701">
    <property type="entry name" value="MFS"/>
</dbReference>
<evidence type="ECO:0000256" key="3">
    <source>
        <dbReference type="ARBA" id="ARBA00022692"/>
    </source>
</evidence>
<dbReference type="RefSeq" id="WP_344341708.1">
    <property type="nucleotide sequence ID" value="NZ_BAAAKJ010000314.1"/>
</dbReference>
<dbReference type="InterPro" id="IPR036259">
    <property type="entry name" value="MFS_trans_sf"/>
</dbReference>
<dbReference type="PANTHER" id="PTHR43124:SF3">
    <property type="entry name" value="CHLORAMPHENICOL EFFLUX PUMP RV0191"/>
    <property type="match status" value="1"/>
</dbReference>
<evidence type="ECO:0000256" key="2">
    <source>
        <dbReference type="ARBA" id="ARBA00022475"/>
    </source>
</evidence>
<dbReference type="CDD" id="cd17324">
    <property type="entry name" value="MFS_NepI_like"/>
    <property type="match status" value="1"/>
</dbReference>
<evidence type="ECO:0000256" key="6">
    <source>
        <dbReference type="SAM" id="Phobius"/>
    </source>
</evidence>
<feature type="transmembrane region" description="Helical" evidence="6">
    <location>
        <begin position="329"/>
        <end position="351"/>
    </location>
</feature>
<evidence type="ECO:0000256" key="5">
    <source>
        <dbReference type="ARBA" id="ARBA00023136"/>
    </source>
</evidence>
<dbReference type="PROSITE" id="PS50850">
    <property type="entry name" value="MFS"/>
    <property type="match status" value="1"/>
</dbReference>
<keyword evidence="3 6" id="KW-0812">Transmembrane</keyword>
<keyword evidence="9" id="KW-1185">Reference proteome</keyword>
<feature type="transmembrane region" description="Helical" evidence="6">
    <location>
        <begin position="42"/>
        <end position="65"/>
    </location>
</feature>
<feature type="transmembrane region" description="Helical" evidence="6">
    <location>
        <begin position="96"/>
        <end position="119"/>
    </location>
</feature>
<comment type="subcellular location">
    <subcellularLocation>
        <location evidence="1">Cell membrane</location>
        <topology evidence="1">Multi-pass membrane protein</topology>
    </subcellularLocation>
</comment>
<dbReference type="Gene3D" id="1.20.1250.20">
    <property type="entry name" value="MFS general substrate transporter like domains"/>
    <property type="match status" value="1"/>
</dbReference>
<feature type="transmembrane region" description="Helical" evidence="6">
    <location>
        <begin position="270"/>
        <end position="288"/>
    </location>
</feature>
<proteinExistence type="predicted"/>
<dbReference type="EMBL" id="BAAAKJ010000314">
    <property type="protein sequence ID" value="GAA1406697.1"/>
    <property type="molecule type" value="Genomic_DNA"/>
</dbReference>
<feature type="transmembrane region" description="Helical" evidence="6">
    <location>
        <begin position="72"/>
        <end position="90"/>
    </location>
</feature>
<feature type="transmembrane region" description="Helical" evidence="6">
    <location>
        <begin position="357"/>
        <end position="375"/>
    </location>
</feature>
<dbReference type="Proteomes" id="UP001499863">
    <property type="component" value="Unassembled WGS sequence"/>
</dbReference>
<dbReference type="SUPFAM" id="SSF103473">
    <property type="entry name" value="MFS general substrate transporter"/>
    <property type="match status" value="1"/>
</dbReference>
<keyword evidence="5 6" id="KW-0472">Membrane</keyword>
<keyword evidence="2" id="KW-1003">Cell membrane</keyword>
<feature type="transmembrane region" description="Helical" evidence="6">
    <location>
        <begin position="7"/>
        <end position="30"/>
    </location>
</feature>
<evidence type="ECO:0000313" key="9">
    <source>
        <dbReference type="Proteomes" id="UP001499863"/>
    </source>
</evidence>
<feature type="transmembrane region" description="Helical" evidence="6">
    <location>
        <begin position="294"/>
        <end position="317"/>
    </location>
</feature>
<dbReference type="PANTHER" id="PTHR43124">
    <property type="entry name" value="PURINE EFFLUX PUMP PBUE"/>
    <property type="match status" value="1"/>
</dbReference>
<accession>A0ABP4J568</accession>
<feature type="transmembrane region" description="Helical" evidence="6">
    <location>
        <begin position="160"/>
        <end position="184"/>
    </location>
</feature>
<feature type="transmembrane region" description="Helical" evidence="6">
    <location>
        <begin position="131"/>
        <end position="154"/>
    </location>
</feature>
<name>A0ABP4J568_9ACTN</name>
<organism evidence="8 9">
    <name type="scientific">Kitasatospora putterlickiae</name>
    <dbReference type="NCBI Taxonomy" id="221725"/>
    <lineage>
        <taxon>Bacteria</taxon>
        <taxon>Bacillati</taxon>
        <taxon>Actinomycetota</taxon>
        <taxon>Actinomycetes</taxon>
        <taxon>Kitasatosporales</taxon>
        <taxon>Streptomycetaceae</taxon>
        <taxon>Kitasatospora</taxon>
    </lineage>
</organism>
<gene>
    <name evidence="8" type="ORF">GCM10009639_54790</name>
</gene>
<feature type="transmembrane region" description="Helical" evidence="6">
    <location>
        <begin position="237"/>
        <end position="258"/>
    </location>
</feature>
<protein>
    <submittedName>
        <fullName evidence="8">MFS transporter</fullName>
    </submittedName>
</protein>
<feature type="domain" description="Major facilitator superfamily (MFS) profile" evidence="7">
    <location>
        <begin position="7"/>
        <end position="384"/>
    </location>
</feature>
<dbReference type="InterPro" id="IPR020846">
    <property type="entry name" value="MFS_dom"/>
</dbReference>
<dbReference type="InterPro" id="IPR050189">
    <property type="entry name" value="MFS_Efflux_Transporters"/>
</dbReference>
<feature type="transmembrane region" description="Helical" evidence="6">
    <location>
        <begin position="205"/>
        <end position="225"/>
    </location>
</feature>
<evidence type="ECO:0000256" key="1">
    <source>
        <dbReference type="ARBA" id="ARBA00004651"/>
    </source>
</evidence>
<evidence type="ECO:0000259" key="7">
    <source>
        <dbReference type="PROSITE" id="PS50850"/>
    </source>
</evidence>
<comment type="caution">
    <text evidence="8">The sequence shown here is derived from an EMBL/GenBank/DDBJ whole genome shotgun (WGS) entry which is preliminary data.</text>
</comment>
<reference evidence="9" key="1">
    <citation type="journal article" date="2019" name="Int. J. Syst. Evol. Microbiol.">
        <title>The Global Catalogue of Microorganisms (GCM) 10K type strain sequencing project: providing services to taxonomists for standard genome sequencing and annotation.</title>
        <authorList>
            <consortium name="The Broad Institute Genomics Platform"/>
            <consortium name="The Broad Institute Genome Sequencing Center for Infectious Disease"/>
            <person name="Wu L."/>
            <person name="Ma J."/>
        </authorList>
    </citation>
    <scope>NUCLEOTIDE SEQUENCE [LARGE SCALE GENOMIC DNA]</scope>
    <source>
        <strain evidence="9">JCM 12393</strain>
    </source>
</reference>
<evidence type="ECO:0000256" key="4">
    <source>
        <dbReference type="ARBA" id="ARBA00022989"/>
    </source>
</evidence>